<gene>
    <name evidence="2" type="ORF">FHS31_002795</name>
</gene>
<comment type="caution">
    <text evidence="2">The sequence shown here is derived from an EMBL/GenBank/DDBJ whole genome shotgun (WGS) entry which is preliminary data.</text>
</comment>
<keyword evidence="1" id="KW-0472">Membrane</keyword>
<accession>A0ABX0TUH0</accession>
<dbReference type="EMBL" id="JAAOZC010000008">
    <property type="protein sequence ID" value="NIJ09163.1"/>
    <property type="molecule type" value="Genomic_DNA"/>
</dbReference>
<feature type="transmembrane region" description="Helical" evidence="1">
    <location>
        <begin position="18"/>
        <end position="39"/>
    </location>
</feature>
<dbReference type="Proteomes" id="UP000727456">
    <property type="component" value="Unassembled WGS sequence"/>
</dbReference>
<name>A0ABX0TUH0_9SPHN</name>
<proteinExistence type="predicted"/>
<evidence type="ECO:0000256" key="1">
    <source>
        <dbReference type="SAM" id="Phobius"/>
    </source>
</evidence>
<sequence length="118" mass="13601">MMGGRGRFWVTNWGWTEWLAWAGVVVPLASLAWAAVMYVRTKRAEVDAQRFEQFFKVMELFGSNSSIASKMAAAFELRKYPQYKEVIIRLCEKARVEGDAAEMLRDELRLTAESMRKA</sequence>
<evidence type="ECO:0000313" key="2">
    <source>
        <dbReference type="EMBL" id="NIJ09163.1"/>
    </source>
</evidence>
<organism evidence="2 3">
    <name type="scientific">Sphingomonas vulcanisoli</name>
    <dbReference type="NCBI Taxonomy" id="1658060"/>
    <lineage>
        <taxon>Bacteria</taxon>
        <taxon>Pseudomonadati</taxon>
        <taxon>Pseudomonadota</taxon>
        <taxon>Alphaproteobacteria</taxon>
        <taxon>Sphingomonadales</taxon>
        <taxon>Sphingomonadaceae</taxon>
        <taxon>Sphingomonas</taxon>
    </lineage>
</organism>
<evidence type="ECO:0000313" key="3">
    <source>
        <dbReference type="Proteomes" id="UP000727456"/>
    </source>
</evidence>
<keyword evidence="3" id="KW-1185">Reference proteome</keyword>
<keyword evidence="1" id="KW-0812">Transmembrane</keyword>
<reference evidence="2 3" key="1">
    <citation type="submission" date="2020-03" db="EMBL/GenBank/DDBJ databases">
        <title>Genomic Encyclopedia of Type Strains, Phase III (KMG-III): the genomes of soil and plant-associated and newly described type strains.</title>
        <authorList>
            <person name="Whitman W."/>
        </authorList>
    </citation>
    <scope>NUCLEOTIDE SEQUENCE [LARGE SCALE GENOMIC DNA]</scope>
    <source>
        <strain evidence="2 3">CECT 8804</strain>
    </source>
</reference>
<protein>
    <submittedName>
        <fullName evidence="2">Uncharacterized protein</fullName>
    </submittedName>
</protein>
<keyword evidence="1" id="KW-1133">Transmembrane helix</keyword>